<feature type="compositionally biased region" description="Basic residues" evidence="8">
    <location>
        <begin position="978"/>
        <end position="987"/>
    </location>
</feature>
<feature type="compositionally biased region" description="Basic and acidic residues" evidence="8">
    <location>
        <begin position="756"/>
        <end position="772"/>
    </location>
</feature>
<dbReference type="AlphaFoldDB" id="A0A8H7EBW2"/>
<accession>A0A8H7EBW2</accession>
<comment type="function">
    <text evidence="7">Part of the AP-3 complex, an adaptor-related complex which is not clathrin-associated. The complex is associated with the Golgi region as well as more peripheral structures. It facilitates the budding of vesicles from the Golgi membrane.</text>
</comment>
<evidence type="ECO:0000256" key="3">
    <source>
        <dbReference type="ARBA" id="ARBA00022448"/>
    </source>
</evidence>
<keyword evidence="7" id="KW-0333">Golgi apparatus</keyword>
<dbReference type="InterPro" id="IPR016024">
    <property type="entry name" value="ARM-type_fold"/>
</dbReference>
<dbReference type="SUPFAM" id="SSF48371">
    <property type="entry name" value="ARM repeat"/>
    <property type="match status" value="1"/>
</dbReference>
<name>A0A8H7EBW2_9EURO</name>
<keyword evidence="6" id="KW-0472">Membrane</keyword>
<keyword evidence="3 7" id="KW-0813">Transport</keyword>
<evidence type="ECO:0000313" key="10">
    <source>
        <dbReference type="EMBL" id="KAF7514151.1"/>
    </source>
</evidence>
<feature type="compositionally biased region" description="Basic and acidic residues" evidence="8">
    <location>
        <begin position="988"/>
        <end position="997"/>
    </location>
</feature>
<evidence type="ECO:0000256" key="7">
    <source>
        <dbReference type="PIRNR" id="PIRNR037092"/>
    </source>
</evidence>
<dbReference type="Gene3D" id="1.25.10.10">
    <property type="entry name" value="Leucine-rich Repeat Variant"/>
    <property type="match status" value="1"/>
</dbReference>
<evidence type="ECO:0000256" key="6">
    <source>
        <dbReference type="ARBA" id="ARBA00023136"/>
    </source>
</evidence>
<evidence type="ECO:0000256" key="8">
    <source>
        <dbReference type="SAM" id="MobiDB-lite"/>
    </source>
</evidence>
<dbReference type="InterPro" id="IPR002553">
    <property type="entry name" value="Clathrin/coatomer_adapt-like_N"/>
</dbReference>
<proteinExistence type="inferred from homology"/>
<dbReference type="InterPro" id="IPR011989">
    <property type="entry name" value="ARM-like"/>
</dbReference>
<feature type="region of interest" description="Disordered" evidence="8">
    <location>
        <begin position="931"/>
        <end position="997"/>
    </location>
</feature>
<organism evidence="10 11">
    <name type="scientific">Endocarpon pusillum</name>
    <dbReference type="NCBI Taxonomy" id="364733"/>
    <lineage>
        <taxon>Eukaryota</taxon>
        <taxon>Fungi</taxon>
        <taxon>Dikarya</taxon>
        <taxon>Ascomycota</taxon>
        <taxon>Pezizomycotina</taxon>
        <taxon>Eurotiomycetes</taxon>
        <taxon>Chaetothyriomycetidae</taxon>
        <taxon>Verrucariales</taxon>
        <taxon>Verrucariaceae</taxon>
        <taxon>Endocarpon</taxon>
    </lineage>
</organism>
<evidence type="ECO:0000256" key="5">
    <source>
        <dbReference type="ARBA" id="ARBA00022927"/>
    </source>
</evidence>
<feature type="region of interest" description="Disordered" evidence="8">
    <location>
        <begin position="750"/>
        <end position="795"/>
    </location>
</feature>
<dbReference type="GO" id="GO:0030123">
    <property type="term" value="C:AP-3 adaptor complex"/>
    <property type="evidence" value="ECO:0007669"/>
    <property type="project" value="InterPro"/>
</dbReference>
<evidence type="ECO:0000256" key="1">
    <source>
        <dbReference type="ARBA" id="ARBA00004308"/>
    </source>
</evidence>
<comment type="subcellular location">
    <subcellularLocation>
        <location evidence="1">Endomembrane system</location>
    </subcellularLocation>
    <subcellularLocation>
        <location evidence="7">Golgi apparatus</location>
    </subcellularLocation>
</comment>
<feature type="compositionally biased region" description="Basic residues" evidence="8">
    <location>
        <begin position="947"/>
        <end position="956"/>
    </location>
</feature>
<dbReference type="Pfam" id="PF01602">
    <property type="entry name" value="Adaptin_N"/>
    <property type="match status" value="1"/>
</dbReference>
<dbReference type="InterPro" id="IPR017105">
    <property type="entry name" value="AP3_complex_dsu"/>
</dbReference>
<dbReference type="GO" id="GO:0005794">
    <property type="term" value="C:Golgi apparatus"/>
    <property type="evidence" value="ECO:0007669"/>
    <property type="project" value="UniProtKB-SubCell"/>
</dbReference>
<dbReference type="PIRSF" id="PIRSF037092">
    <property type="entry name" value="AP3_complex_delta"/>
    <property type="match status" value="1"/>
</dbReference>
<protein>
    <recommendedName>
        <fullName evidence="7">AP-3 complex subunit delta</fullName>
    </recommendedName>
</protein>
<feature type="region of interest" description="Disordered" evidence="8">
    <location>
        <begin position="840"/>
        <end position="880"/>
    </location>
</feature>
<keyword evidence="11" id="KW-1185">Reference proteome</keyword>
<dbReference type="GO" id="GO:0006623">
    <property type="term" value="P:protein targeting to vacuole"/>
    <property type="evidence" value="ECO:0007669"/>
    <property type="project" value="TreeGrafter"/>
</dbReference>
<dbReference type="PANTHER" id="PTHR22781">
    <property type="entry name" value="DELTA ADAPTIN-RELATED"/>
    <property type="match status" value="1"/>
</dbReference>
<dbReference type="GO" id="GO:0010008">
    <property type="term" value="C:endosome membrane"/>
    <property type="evidence" value="ECO:0007669"/>
    <property type="project" value="TreeGrafter"/>
</dbReference>
<keyword evidence="5 7" id="KW-0653">Protein transport</keyword>
<keyword evidence="4" id="KW-0677">Repeat</keyword>
<comment type="subunit">
    <text evidence="7">Adaptor protein complex 3 (AP-3) is a heterotetramer.</text>
</comment>
<comment type="caution">
    <text evidence="10">The sequence shown here is derived from an EMBL/GenBank/DDBJ whole genome shotgun (WGS) entry which is preliminary data.</text>
</comment>
<reference evidence="10" key="1">
    <citation type="submission" date="2020-02" db="EMBL/GenBank/DDBJ databases">
        <authorList>
            <person name="Palmer J.M."/>
        </authorList>
    </citation>
    <scope>NUCLEOTIDE SEQUENCE</scope>
    <source>
        <strain evidence="10">EPUS1.4</strain>
        <tissue evidence="10">Thallus</tissue>
    </source>
</reference>
<evidence type="ECO:0000259" key="9">
    <source>
        <dbReference type="Pfam" id="PF01602"/>
    </source>
</evidence>
<comment type="similarity">
    <text evidence="2 7">Belongs to the adaptor complexes large subunit family.</text>
</comment>
<evidence type="ECO:0000256" key="2">
    <source>
        <dbReference type="ARBA" id="ARBA00006613"/>
    </source>
</evidence>
<dbReference type="Proteomes" id="UP000606974">
    <property type="component" value="Unassembled WGS sequence"/>
</dbReference>
<dbReference type="OrthoDB" id="10264595at2759"/>
<evidence type="ECO:0000256" key="4">
    <source>
        <dbReference type="ARBA" id="ARBA00022737"/>
    </source>
</evidence>
<gene>
    <name evidence="10" type="ORF">GJ744_004476</name>
</gene>
<sequence>MFEKSLYDLIRGLRSHKGNESEYIQGILKECRTEVRSQDMDVKATALLKLIYLEMFGHEMSWASFHVLEVMSSNKHLQKRVGYLGAAQTFRSDTEVLMLATNLLKKDLLSASIPTMSLPLITLPHVITSSLALSLLTDILPRLSHSQPVVRKKTVVTLYRLALVYPETLRVAWPKIKERLMDADENSSVTAAVVNVVCELGWRRPQDFLPLAPRLFELLIEEGNNWMLIKIIKLFATLTPLEPRLVKKLVRPLTNLIQTTEAMSLLYECINGIVQGGIFSATENAGEGDELAALCLGKLRGMIVVENDPNLKYVALLAFNKIVVSYPALVSAQQDVIMKCLDDPDISIRMQALELVSGMVSTDNIAPIVKRLMKQLRSSPINANELEDDGLDSTPIEPMADSDGENPAEILIEDQRTSEMPPIPNDYRREVIARILDMCGQDKYSNIPDFEWYLEILVELVRLLPPQIPSEADLSNSAVESVPGTSLAERVGFQLRDIAVRVKDLRPEACRAAESLILISNRSALYPPVGSGADPVLGFVSWMVGEYSEYLVSPQETLNALIHDSSAALSPQILCSYLQAIPKVFLRIAAKASDGWSLSERTAISLLLARVIEFEETLSTHPNLDVQERAVEYLELFRLVSEALSSLQSEDRAPLLLTSVIPELFTGLELNPVAAGAQKKILPPEELDLANSINPRLSSLLQLSRTEEDAEFDDEAFQAFYSEREAAPPVKAQNLKVSVPQVAEQLSYQAAEDPEISARRKAEKRERNRDDPFYIAQGNDESGRSSPIDILRGSNGKDLDLDAIPIVDLRLDETDIRAPGGQAAPSKQKRPKVKRRVEIAADENFDSEIPSSGNDSAPRSYEAGNAFPSGKPHRPRKNLLQVDSSGLHQLSLIDDANADRFDLQRREEEEAEMAAALKEVERMRLEMQRAAERVETAEGVDAEGTVVKRKKKRKPKGQTEDGQGGAAAEQPPEETAVAKKRKKKKKRSEVEAMRADS</sequence>
<dbReference type="PANTHER" id="PTHR22781:SF12">
    <property type="entry name" value="AP-3 COMPLEX SUBUNIT DELTA-1"/>
    <property type="match status" value="1"/>
</dbReference>
<evidence type="ECO:0000313" key="11">
    <source>
        <dbReference type="Proteomes" id="UP000606974"/>
    </source>
</evidence>
<dbReference type="EMBL" id="JAACFV010000002">
    <property type="protein sequence ID" value="KAF7514151.1"/>
    <property type="molecule type" value="Genomic_DNA"/>
</dbReference>
<dbReference type="GO" id="GO:0006896">
    <property type="term" value="P:Golgi to vacuole transport"/>
    <property type="evidence" value="ECO:0007669"/>
    <property type="project" value="TreeGrafter"/>
</dbReference>
<feature type="domain" description="Clathrin/coatomer adaptor adaptin-like N-terminal" evidence="9">
    <location>
        <begin position="21"/>
        <end position="639"/>
    </location>
</feature>